<protein>
    <submittedName>
        <fullName evidence="1">Uncharacterized protein</fullName>
    </submittedName>
</protein>
<name>A0A1G2LAI9_9BACT</name>
<comment type="caution">
    <text evidence="1">The sequence shown here is derived from an EMBL/GenBank/DDBJ whole genome shotgun (WGS) entry which is preliminary data.</text>
</comment>
<sequence length="273" mass="30700">MVQGDDGSPRRKELRRGEELIAARVSAATKEGRHWGRDGAIALCRRRLGALERLGEGARGYSAFASTYYAAAHYAASRIRLHPSAPFWGVRFFWDLARARHWIERHERAVGGFEKMSAGALDIYAAIKTMTGDCRRYVSRDWADVCYLEAIRVAVEAGGRDDLSDDDQALNLIRRAGLRMRTRTGNGRWTESALNLITEAYSMVPRLTPLTAVRVIRNYGEYFEKIGNLSEAKVHLTAASVLAEQHGLTDQVAKIRPLLARVWEKRLGCVSYF</sequence>
<reference evidence="1 2" key="1">
    <citation type="journal article" date="2016" name="Nat. Commun.">
        <title>Thousands of microbial genomes shed light on interconnected biogeochemical processes in an aquifer system.</title>
        <authorList>
            <person name="Anantharaman K."/>
            <person name="Brown C.T."/>
            <person name="Hug L.A."/>
            <person name="Sharon I."/>
            <person name="Castelle C.J."/>
            <person name="Probst A.J."/>
            <person name="Thomas B.C."/>
            <person name="Singh A."/>
            <person name="Wilkins M.J."/>
            <person name="Karaoz U."/>
            <person name="Brodie E.L."/>
            <person name="Williams K.H."/>
            <person name="Hubbard S.S."/>
            <person name="Banfield J.F."/>
        </authorList>
    </citation>
    <scope>NUCLEOTIDE SEQUENCE [LARGE SCALE GENOMIC DNA]</scope>
</reference>
<dbReference type="InterPro" id="IPR011990">
    <property type="entry name" value="TPR-like_helical_dom_sf"/>
</dbReference>
<dbReference type="Proteomes" id="UP000178977">
    <property type="component" value="Unassembled WGS sequence"/>
</dbReference>
<gene>
    <name evidence="1" type="ORF">A3A44_02565</name>
</gene>
<accession>A0A1G2LAI9</accession>
<evidence type="ECO:0000313" key="2">
    <source>
        <dbReference type="Proteomes" id="UP000178977"/>
    </source>
</evidence>
<dbReference type="EMBL" id="MHQT01000037">
    <property type="protein sequence ID" value="OHA08646.1"/>
    <property type="molecule type" value="Genomic_DNA"/>
</dbReference>
<proteinExistence type="predicted"/>
<dbReference type="STRING" id="1802281.A3A44_02565"/>
<organism evidence="1 2">
    <name type="scientific">Candidatus Sungbacteria bacterium RIFCSPLOWO2_01_FULL_60_25</name>
    <dbReference type="NCBI Taxonomy" id="1802281"/>
    <lineage>
        <taxon>Bacteria</taxon>
        <taxon>Candidatus Sungiibacteriota</taxon>
    </lineage>
</organism>
<dbReference type="SUPFAM" id="SSF48452">
    <property type="entry name" value="TPR-like"/>
    <property type="match status" value="1"/>
</dbReference>
<evidence type="ECO:0000313" key="1">
    <source>
        <dbReference type="EMBL" id="OHA08646.1"/>
    </source>
</evidence>
<dbReference type="AlphaFoldDB" id="A0A1G2LAI9"/>